<dbReference type="PANTHER" id="PTHR43143">
    <property type="entry name" value="METALLOPHOSPHOESTERASE, CALCINEURIN SUPERFAMILY"/>
    <property type="match status" value="1"/>
</dbReference>
<protein>
    <submittedName>
        <fullName evidence="2">Calcineurin-like phosphoesterase</fullName>
    </submittedName>
</protein>
<gene>
    <name evidence="2" type="ORF">SAMN04488514_104146</name>
</gene>
<dbReference type="InterPro" id="IPR051918">
    <property type="entry name" value="STPP_CPPED1"/>
</dbReference>
<accession>A0A1G9PTW6</accession>
<dbReference type="RefSeq" id="WP_089888518.1">
    <property type="nucleotide sequence ID" value="NZ_FNGV01000004.1"/>
</dbReference>
<sequence length="343" mass="38799">MIRRSFFQKTTAALLGLGLTGKAFANKRNGKPKMKSEICATVEENKLSFYSEAIKEPITVFHITDTHLFKDDARGIPFQEFSGRMAKAYNETTHFQTREKTNPEETFVATLKLAKEANADLITLVGDLFSFPSEIAIEWVLERLKETGIPYIYIAGNHDWHYEGMEGALEDLRDTWIQKRLLPLYQGKHPLMATTDVKGVRFIAIDNSTYQINQDQLAFFREQVASGLPLVLLVHIPMYAPGKRISFGCGNPNWGAESDTNFEIERRPKWPESGHTQTTFDFHKEVFSASNLLGVFAGHTHRFSMELVKGTPQIVTDDNASGGYLDVQFLPLENKDKELIAES</sequence>
<dbReference type="Proteomes" id="UP000199440">
    <property type="component" value="Unassembled WGS sequence"/>
</dbReference>
<keyword evidence="3" id="KW-1185">Reference proteome</keyword>
<dbReference type="InterPro" id="IPR029052">
    <property type="entry name" value="Metallo-depent_PP-like"/>
</dbReference>
<dbReference type="EMBL" id="FNGV01000004">
    <property type="protein sequence ID" value="SDM02103.1"/>
    <property type="molecule type" value="Genomic_DNA"/>
</dbReference>
<dbReference type="SUPFAM" id="SSF56300">
    <property type="entry name" value="Metallo-dependent phosphatases"/>
    <property type="match status" value="1"/>
</dbReference>
<dbReference type="Pfam" id="PF00149">
    <property type="entry name" value="Metallophos"/>
    <property type="match status" value="1"/>
</dbReference>
<dbReference type="GO" id="GO:0016787">
    <property type="term" value="F:hydrolase activity"/>
    <property type="evidence" value="ECO:0007669"/>
    <property type="project" value="InterPro"/>
</dbReference>
<dbReference type="STRING" id="192904.SAMN04488514_104146"/>
<evidence type="ECO:0000313" key="3">
    <source>
        <dbReference type="Proteomes" id="UP000199440"/>
    </source>
</evidence>
<dbReference type="InterPro" id="IPR004843">
    <property type="entry name" value="Calcineurin-like_PHP"/>
</dbReference>
<feature type="domain" description="Calcineurin-like phosphoesterase" evidence="1">
    <location>
        <begin position="59"/>
        <end position="302"/>
    </location>
</feature>
<reference evidence="2 3" key="1">
    <citation type="submission" date="2016-10" db="EMBL/GenBank/DDBJ databases">
        <authorList>
            <person name="de Groot N.N."/>
        </authorList>
    </citation>
    <scope>NUCLEOTIDE SEQUENCE [LARGE SCALE GENOMIC DNA]</scope>
    <source>
        <strain evidence="2 3">DSM 19886</strain>
    </source>
</reference>
<dbReference type="PANTHER" id="PTHR43143:SF1">
    <property type="entry name" value="SERINE_THREONINE-PROTEIN PHOSPHATASE CPPED1"/>
    <property type="match status" value="1"/>
</dbReference>
<evidence type="ECO:0000313" key="2">
    <source>
        <dbReference type="EMBL" id="SDM02103.1"/>
    </source>
</evidence>
<dbReference type="Gene3D" id="3.60.21.10">
    <property type="match status" value="1"/>
</dbReference>
<evidence type="ECO:0000259" key="1">
    <source>
        <dbReference type="Pfam" id="PF00149"/>
    </source>
</evidence>
<dbReference type="OrthoDB" id="181729at2"/>
<dbReference type="AlphaFoldDB" id="A0A1G9PTW6"/>
<name>A0A1G9PTW6_9FLAO</name>
<proteinExistence type="predicted"/>
<organism evidence="2 3">
    <name type="scientific">Kriegella aquimaris</name>
    <dbReference type="NCBI Taxonomy" id="192904"/>
    <lineage>
        <taxon>Bacteria</taxon>
        <taxon>Pseudomonadati</taxon>
        <taxon>Bacteroidota</taxon>
        <taxon>Flavobacteriia</taxon>
        <taxon>Flavobacteriales</taxon>
        <taxon>Flavobacteriaceae</taxon>
        <taxon>Kriegella</taxon>
    </lineage>
</organism>